<dbReference type="Pfam" id="PF00328">
    <property type="entry name" value="His_Phos_2"/>
    <property type="match status" value="1"/>
</dbReference>
<reference evidence="5 6" key="2">
    <citation type="journal article" date="2015" name="Eukaryot. Cell">
        <title>Asexual propagation of a virulent clone complex in a human and feline outbreak of sporotrichosis.</title>
        <authorList>
            <person name="Teixeira Mde M."/>
            <person name="Rodrigues A.M."/>
            <person name="Tsui C.K."/>
            <person name="de Almeida L.G."/>
            <person name="Van Diepeningen A.D."/>
            <person name="van den Ende B.G."/>
            <person name="Fernandes G.F."/>
            <person name="Kano R."/>
            <person name="Hamelin R.C."/>
            <person name="Lopes-Bezerra L.M."/>
            <person name="Vasconcelos A.T."/>
            <person name="de Hoog S."/>
            <person name="de Camargo Z.P."/>
            <person name="Felipe M.S."/>
        </authorList>
    </citation>
    <scope>NUCLEOTIDE SEQUENCE [LARGE SCALE GENOMIC DNA]</scope>
    <source>
        <strain evidence="5 6">1099-18</strain>
    </source>
</reference>
<dbReference type="OrthoDB" id="258392at2759"/>
<evidence type="ECO:0000256" key="3">
    <source>
        <dbReference type="SAM" id="Phobius"/>
    </source>
</evidence>
<gene>
    <name evidence="5" type="ORF">SPSK_02355</name>
</gene>
<sequence>MAAHFTLPKSLLLPLLAATAATPAMALDITVWSAVAFIMYGERTPLVGPTSPELTPLGAQQMFSQGTAFRNRYVLQGTANASSAADFPVYGLESNALDTNQVTVLSTGDSYVAAGALAFMQGLYPPQTHDYAYDNGGRSAAVLANGALVNFPLDGYQYPLVTTASLQDPASSWIQGNLACTLYQQSAIDYHNNNEAAALYNGTLGLYQSLWPTLFQTVFSETNTNFYFAYELYDYAAYMYNHDPQVANALNASLLEDLRIFASAQQRDLNANLTVSGKYTGDMIRAVTGRMLAQQVVNFFRGNILNSGANNKLSLMFGSFEPFLAFFALSGLLGGDDFAVFEYLPGNGGAMVFELYSLSANDSTVANNTVYPGPSDLFVRFLYVPDTDADSKLTSYDIFNSTQVNIPYSAFASAMQGIGFDSVAVWCDTCDGVSVFCPGMLENAGYGDSCSSGSGSSGGGSGGLRSQSGGMAPAVAGVIGALVTLAVVGLAILAAMLLGGLRFFFAGGRRGSHGGNNGTDKSGIFKKRFSFGSGGFKGGERKMADADVAVSKTGVGHERVGSWELRNGSSAGNNTAAATSGTSAADATDVESGEPATRTERVRSTIVNRDPGEDDDGIMADLGLNPVDPREHI</sequence>
<keyword evidence="3" id="KW-1133">Transmembrane helix</keyword>
<dbReference type="GO" id="GO:0016791">
    <property type="term" value="F:phosphatase activity"/>
    <property type="evidence" value="ECO:0007669"/>
    <property type="project" value="TreeGrafter"/>
</dbReference>
<dbReference type="KEGG" id="ssck:SPSK_02355"/>
<proteinExistence type="inferred from homology"/>
<protein>
    <submittedName>
        <fullName evidence="5">Histidine acid phosphatase</fullName>
    </submittedName>
</protein>
<keyword evidence="3" id="KW-0472">Membrane</keyword>
<feature type="region of interest" description="Disordered" evidence="2">
    <location>
        <begin position="561"/>
        <end position="633"/>
    </location>
</feature>
<accession>A0A0F2MCK4</accession>
<evidence type="ECO:0000313" key="5">
    <source>
        <dbReference type="EMBL" id="KJR86809.1"/>
    </source>
</evidence>
<reference evidence="5 6" key="1">
    <citation type="journal article" date="2014" name="BMC Genomics">
        <title>Comparative genomics of the major fungal agents of human and animal Sporotrichosis: Sporothrix schenckii and Sporothrix brasiliensis.</title>
        <authorList>
            <person name="Teixeira M.M."/>
            <person name="de Almeida L.G."/>
            <person name="Kubitschek-Barreira P."/>
            <person name="Alves F.L."/>
            <person name="Kioshima E.S."/>
            <person name="Abadio A.K."/>
            <person name="Fernandes L."/>
            <person name="Derengowski L.S."/>
            <person name="Ferreira K.S."/>
            <person name="Souza R.C."/>
            <person name="Ruiz J.C."/>
            <person name="de Andrade N.C."/>
            <person name="Paes H.C."/>
            <person name="Nicola A.M."/>
            <person name="Albuquerque P."/>
            <person name="Gerber A.L."/>
            <person name="Martins V.P."/>
            <person name="Peconick L.D."/>
            <person name="Neto A.V."/>
            <person name="Chaucanez C.B."/>
            <person name="Silva P.A."/>
            <person name="Cunha O.L."/>
            <person name="de Oliveira F.F."/>
            <person name="dos Santos T.C."/>
            <person name="Barros A.L."/>
            <person name="Soares M.A."/>
            <person name="de Oliveira L.M."/>
            <person name="Marini M.M."/>
            <person name="Villalobos-Duno H."/>
            <person name="Cunha M.M."/>
            <person name="de Hoog S."/>
            <person name="da Silveira J.F."/>
            <person name="Henrissat B."/>
            <person name="Nino-Vega G.A."/>
            <person name="Cisalpino P.S."/>
            <person name="Mora-Montes H.M."/>
            <person name="Almeida S.R."/>
            <person name="Stajich J.E."/>
            <person name="Lopes-Bezerra L.M."/>
            <person name="Vasconcelos A.T."/>
            <person name="Felipe M.S."/>
        </authorList>
    </citation>
    <scope>NUCLEOTIDE SEQUENCE [LARGE SCALE GENOMIC DNA]</scope>
    <source>
        <strain evidence="5 6">1099-18</strain>
    </source>
</reference>
<dbReference type="SUPFAM" id="SSF53254">
    <property type="entry name" value="Phosphoglycerate mutase-like"/>
    <property type="match status" value="1"/>
</dbReference>
<dbReference type="PANTHER" id="PTHR11567:SF127">
    <property type="entry name" value="HISTIDINE ACID PHOSPHATASE"/>
    <property type="match status" value="1"/>
</dbReference>
<keyword evidence="3" id="KW-0812">Transmembrane</keyword>
<evidence type="ECO:0000256" key="1">
    <source>
        <dbReference type="ARBA" id="ARBA00005375"/>
    </source>
</evidence>
<dbReference type="InterPro" id="IPR029033">
    <property type="entry name" value="His_PPase_superfam"/>
</dbReference>
<comment type="similarity">
    <text evidence="1">Belongs to the histidine acid phosphatase family.</text>
</comment>
<dbReference type="EMBL" id="AXCR01000006">
    <property type="protein sequence ID" value="KJR86809.1"/>
    <property type="molecule type" value="Genomic_DNA"/>
</dbReference>
<comment type="caution">
    <text evidence="5">The sequence shown here is derived from an EMBL/GenBank/DDBJ whole genome shotgun (WGS) entry which is preliminary data.</text>
</comment>
<evidence type="ECO:0000313" key="6">
    <source>
        <dbReference type="Proteomes" id="UP000033710"/>
    </source>
</evidence>
<feature type="chain" id="PRO_5002455173" evidence="4">
    <location>
        <begin position="27"/>
        <end position="633"/>
    </location>
</feature>
<dbReference type="PANTHER" id="PTHR11567">
    <property type="entry name" value="ACID PHOSPHATASE-RELATED"/>
    <property type="match status" value="1"/>
</dbReference>
<dbReference type="InterPro" id="IPR050645">
    <property type="entry name" value="Histidine_acid_phosphatase"/>
</dbReference>
<dbReference type="InterPro" id="IPR000560">
    <property type="entry name" value="His_Pase_clade-2"/>
</dbReference>
<name>A0A0F2MCK4_SPOSC</name>
<dbReference type="VEuPathDB" id="FungiDB:SPSK_02355"/>
<feature type="signal peptide" evidence="4">
    <location>
        <begin position="1"/>
        <end position="26"/>
    </location>
</feature>
<keyword evidence="4" id="KW-0732">Signal</keyword>
<feature type="compositionally biased region" description="Low complexity" evidence="2">
    <location>
        <begin position="567"/>
        <end position="587"/>
    </location>
</feature>
<dbReference type="GeneID" id="27664504"/>
<evidence type="ECO:0000256" key="2">
    <source>
        <dbReference type="SAM" id="MobiDB-lite"/>
    </source>
</evidence>
<feature type="transmembrane region" description="Helical" evidence="3">
    <location>
        <begin position="474"/>
        <end position="501"/>
    </location>
</feature>
<evidence type="ECO:0000256" key="4">
    <source>
        <dbReference type="SAM" id="SignalP"/>
    </source>
</evidence>
<dbReference type="Proteomes" id="UP000033710">
    <property type="component" value="Unassembled WGS sequence"/>
</dbReference>
<organism evidence="5 6">
    <name type="scientific">Sporothrix schenckii 1099-18</name>
    <dbReference type="NCBI Taxonomy" id="1397361"/>
    <lineage>
        <taxon>Eukaryota</taxon>
        <taxon>Fungi</taxon>
        <taxon>Dikarya</taxon>
        <taxon>Ascomycota</taxon>
        <taxon>Pezizomycotina</taxon>
        <taxon>Sordariomycetes</taxon>
        <taxon>Sordariomycetidae</taxon>
        <taxon>Ophiostomatales</taxon>
        <taxon>Ophiostomataceae</taxon>
        <taxon>Sporothrix</taxon>
    </lineage>
</organism>
<dbReference type="Gene3D" id="3.40.50.1240">
    <property type="entry name" value="Phosphoglycerate mutase-like"/>
    <property type="match status" value="1"/>
</dbReference>
<dbReference type="AlphaFoldDB" id="A0A0F2MCK4"/>
<dbReference type="RefSeq" id="XP_016589485.1">
    <property type="nucleotide sequence ID" value="XM_016729227.1"/>
</dbReference>